<dbReference type="FunFam" id="2.40.10.10:FF:000002">
    <property type="entry name" value="Transmembrane protease serine"/>
    <property type="match status" value="1"/>
</dbReference>
<dbReference type="EMBL" id="JALLBG020000018">
    <property type="protein sequence ID" value="KAL3771949.1"/>
    <property type="molecule type" value="Genomic_DNA"/>
</dbReference>
<evidence type="ECO:0000256" key="1">
    <source>
        <dbReference type="ARBA" id="ARBA00007664"/>
    </source>
</evidence>
<dbReference type="PANTHER" id="PTHR24276">
    <property type="entry name" value="POLYSERASE-RELATED"/>
    <property type="match status" value="1"/>
</dbReference>
<dbReference type="PROSITE" id="PS50240">
    <property type="entry name" value="TRYPSIN_DOM"/>
    <property type="match status" value="1"/>
</dbReference>
<keyword evidence="2" id="KW-0843">Virulence</keyword>
<reference evidence="7 8" key="1">
    <citation type="submission" date="2024-10" db="EMBL/GenBank/DDBJ databases">
        <title>Updated reference genomes for cyclostephanoid diatoms.</title>
        <authorList>
            <person name="Roberts W.R."/>
            <person name="Alverson A.J."/>
        </authorList>
    </citation>
    <scope>NUCLEOTIDE SEQUENCE [LARGE SCALE GENOMIC DNA]</scope>
    <source>
        <strain evidence="7 8">AJA232-27</strain>
    </source>
</reference>
<dbReference type="Proteomes" id="UP001530293">
    <property type="component" value="Unassembled WGS sequence"/>
</dbReference>
<feature type="chain" id="PRO_5044806700" description="Peptidase S1 domain-containing protein" evidence="5">
    <location>
        <begin position="20"/>
        <end position="486"/>
    </location>
</feature>
<dbReference type="PANTHER" id="PTHR24276:SF91">
    <property type="entry name" value="AT26814P-RELATED"/>
    <property type="match status" value="1"/>
</dbReference>
<dbReference type="Pfam" id="PF00089">
    <property type="entry name" value="Trypsin"/>
    <property type="match status" value="1"/>
</dbReference>
<evidence type="ECO:0000256" key="3">
    <source>
        <dbReference type="ARBA" id="ARBA00023157"/>
    </source>
</evidence>
<proteinExistence type="inferred from homology"/>
<evidence type="ECO:0000313" key="8">
    <source>
        <dbReference type="Proteomes" id="UP001530293"/>
    </source>
</evidence>
<keyword evidence="4" id="KW-0720">Serine protease</keyword>
<dbReference type="InterPro" id="IPR018114">
    <property type="entry name" value="TRYPSIN_HIS"/>
</dbReference>
<dbReference type="InterPro" id="IPR033116">
    <property type="entry name" value="TRYPSIN_SER"/>
</dbReference>
<keyword evidence="3" id="KW-1015">Disulfide bond</keyword>
<name>A0ABD3N759_9STRA</name>
<evidence type="ECO:0000256" key="5">
    <source>
        <dbReference type="SAM" id="SignalP"/>
    </source>
</evidence>
<comment type="caution">
    <text evidence="7">The sequence shown here is derived from an EMBL/GenBank/DDBJ whole genome shotgun (WGS) entry which is preliminary data.</text>
</comment>
<evidence type="ECO:0000256" key="4">
    <source>
        <dbReference type="RuleBase" id="RU363034"/>
    </source>
</evidence>
<dbReference type="PRINTS" id="PR00722">
    <property type="entry name" value="CHYMOTRYPSIN"/>
</dbReference>
<organism evidence="7 8">
    <name type="scientific">Discostella pseudostelligera</name>
    <dbReference type="NCBI Taxonomy" id="259834"/>
    <lineage>
        <taxon>Eukaryota</taxon>
        <taxon>Sar</taxon>
        <taxon>Stramenopiles</taxon>
        <taxon>Ochrophyta</taxon>
        <taxon>Bacillariophyta</taxon>
        <taxon>Coscinodiscophyceae</taxon>
        <taxon>Thalassiosirophycidae</taxon>
        <taxon>Stephanodiscales</taxon>
        <taxon>Stephanodiscaceae</taxon>
        <taxon>Discostella</taxon>
    </lineage>
</organism>
<dbReference type="GO" id="GO:0006508">
    <property type="term" value="P:proteolysis"/>
    <property type="evidence" value="ECO:0007669"/>
    <property type="project" value="UniProtKB-KW"/>
</dbReference>
<protein>
    <recommendedName>
        <fullName evidence="6">Peptidase S1 domain-containing protein</fullName>
    </recommendedName>
</protein>
<dbReference type="SUPFAM" id="SSF50494">
    <property type="entry name" value="Trypsin-like serine proteases"/>
    <property type="match status" value="1"/>
</dbReference>
<feature type="signal peptide" evidence="5">
    <location>
        <begin position="1"/>
        <end position="19"/>
    </location>
</feature>
<dbReference type="InterPro" id="IPR009003">
    <property type="entry name" value="Peptidase_S1_PA"/>
</dbReference>
<feature type="domain" description="Peptidase S1" evidence="6">
    <location>
        <begin position="56"/>
        <end position="295"/>
    </location>
</feature>
<accession>A0ABD3N759</accession>
<dbReference type="InterPro" id="IPR050430">
    <property type="entry name" value="Peptidase_S1"/>
</dbReference>
<dbReference type="AlphaFoldDB" id="A0ABD3N759"/>
<keyword evidence="5" id="KW-0732">Signal</keyword>
<dbReference type="PROSITE" id="PS00134">
    <property type="entry name" value="TRYPSIN_HIS"/>
    <property type="match status" value="1"/>
</dbReference>
<dbReference type="SMART" id="SM00020">
    <property type="entry name" value="Tryp_SPc"/>
    <property type="match status" value="1"/>
</dbReference>
<keyword evidence="4" id="KW-0378">Hydrolase</keyword>
<dbReference type="CDD" id="cd00190">
    <property type="entry name" value="Tryp_SPc"/>
    <property type="match status" value="1"/>
</dbReference>
<keyword evidence="4" id="KW-0645">Protease</keyword>
<dbReference type="Gene3D" id="2.40.10.10">
    <property type="entry name" value="Trypsin-like serine proteases"/>
    <property type="match status" value="1"/>
</dbReference>
<evidence type="ECO:0000256" key="2">
    <source>
        <dbReference type="ARBA" id="ARBA00023026"/>
    </source>
</evidence>
<dbReference type="PROSITE" id="PS00135">
    <property type="entry name" value="TRYPSIN_SER"/>
    <property type="match status" value="1"/>
</dbReference>
<dbReference type="InterPro" id="IPR001254">
    <property type="entry name" value="Trypsin_dom"/>
</dbReference>
<dbReference type="InterPro" id="IPR001314">
    <property type="entry name" value="Peptidase_S1A"/>
</dbReference>
<dbReference type="GO" id="GO:0008236">
    <property type="term" value="F:serine-type peptidase activity"/>
    <property type="evidence" value="ECO:0007669"/>
    <property type="project" value="UniProtKB-KW"/>
</dbReference>
<evidence type="ECO:0000259" key="6">
    <source>
        <dbReference type="PROSITE" id="PS50240"/>
    </source>
</evidence>
<dbReference type="InterPro" id="IPR043504">
    <property type="entry name" value="Peptidase_S1_PA_chymotrypsin"/>
</dbReference>
<evidence type="ECO:0000313" key="7">
    <source>
        <dbReference type="EMBL" id="KAL3771949.1"/>
    </source>
</evidence>
<sequence>MMNSLFITIQLCILSSSMALLRGGSSGSSVDGTTDAVNRNLVLDDASPPLLPSSRIIGGSETSIGQFSYTVSLQDQYGHFCGGSLIAKDVVLSASHCQHGGPGYKAVIGRSNLNTLTGEEVVIKSEIVHPKYDWATTNYDYMVLILEQPTTQDVDIITLSREVVPVGAEVSVQGWGDTDPSEDTLVMSPQLQTTDVFIMDNAECEQSSGSIGGIPESYRGQITENMVCARDVGEDSCQGDSGGPLVTRSINSATGETVDVQVGIVSWGIGCASPNFPGVYSRISTGYDWIREQVCRDSVDPPASFDCGNTGVVVPPVVGVPPAVVGVPPVTGVPNENWRTIVQEDFTTGFGIFNSHRNNAWHYLSAKERNGVVRLNERNGFMYFRTRPIPFEDGSVYSKIKVSFSFYAIEPSLMEDICLDSWTDSVYLGEKCLSSSSTSNIFEVAGWQDDSIEFDPSALAQTVRIRFRVEGKQDVLLDTVEISGLM</sequence>
<gene>
    <name evidence="7" type="ORF">ACHAWU_009372</name>
</gene>
<comment type="similarity">
    <text evidence="1">Belongs to the peptidase S1 family.</text>
</comment>
<keyword evidence="8" id="KW-1185">Reference proteome</keyword>